<evidence type="ECO:0000256" key="6">
    <source>
        <dbReference type="ARBA" id="ARBA00022989"/>
    </source>
</evidence>
<evidence type="ECO:0000256" key="3">
    <source>
        <dbReference type="ARBA" id="ARBA00022448"/>
    </source>
</evidence>
<dbReference type="PANTHER" id="PTHR30472">
    <property type="entry name" value="FERRIC ENTEROBACTIN TRANSPORT SYSTEM PERMEASE PROTEIN"/>
    <property type="match status" value="1"/>
</dbReference>
<feature type="transmembrane region" description="Helical" evidence="8">
    <location>
        <begin position="171"/>
        <end position="190"/>
    </location>
</feature>
<gene>
    <name evidence="9" type="ORF">AMJ40_05860</name>
</gene>
<dbReference type="FunFam" id="1.10.3470.10:FF:000001">
    <property type="entry name" value="Vitamin B12 ABC transporter permease BtuC"/>
    <property type="match status" value="1"/>
</dbReference>
<dbReference type="GO" id="GO:0022857">
    <property type="term" value="F:transmembrane transporter activity"/>
    <property type="evidence" value="ECO:0007669"/>
    <property type="project" value="InterPro"/>
</dbReference>
<keyword evidence="4" id="KW-1003">Cell membrane</keyword>
<dbReference type="InterPro" id="IPR000522">
    <property type="entry name" value="ABC_transptr_permease_BtuC"/>
</dbReference>
<feature type="transmembrane region" description="Helical" evidence="8">
    <location>
        <begin position="286"/>
        <end position="306"/>
    </location>
</feature>
<feature type="transmembrane region" description="Helical" evidence="8">
    <location>
        <begin position="221"/>
        <end position="248"/>
    </location>
</feature>
<dbReference type="SUPFAM" id="SSF81345">
    <property type="entry name" value="ABC transporter involved in vitamin B12 uptake, BtuC"/>
    <property type="match status" value="1"/>
</dbReference>
<feature type="transmembrane region" description="Helical" evidence="8">
    <location>
        <begin position="260"/>
        <end position="280"/>
    </location>
</feature>
<evidence type="ECO:0000256" key="4">
    <source>
        <dbReference type="ARBA" id="ARBA00022475"/>
    </source>
</evidence>
<proteinExistence type="inferred from homology"/>
<dbReference type="PANTHER" id="PTHR30472:SF25">
    <property type="entry name" value="ABC TRANSPORTER PERMEASE PROTEIN MJ0876-RELATED"/>
    <property type="match status" value="1"/>
</dbReference>
<evidence type="ECO:0000256" key="8">
    <source>
        <dbReference type="SAM" id="Phobius"/>
    </source>
</evidence>
<comment type="subcellular location">
    <subcellularLocation>
        <location evidence="1">Cell membrane</location>
        <topology evidence="1">Multi-pass membrane protein</topology>
    </subcellularLocation>
</comment>
<dbReference type="Proteomes" id="UP000051124">
    <property type="component" value="Unassembled WGS sequence"/>
</dbReference>
<dbReference type="PATRIC" id="fig|1703771.3.peg.440"/>
<evidence type="ECO:0000256" key="1">
    <source>
        <dbReference type="ARBA" id="ARBA00004651"/>
    </source>
</evidence>
<accession>A0A0S7WGN8</accession>
<evidence type="ECO:0008006" key="11">
    <source>
        <dbReference type="Google" id="ProtNLM"/>
    </source>
</evidence>
<evidence type="ECO:0000256" key="7">
    <source>
        <dbReference type="ARBA" id="ARBA00023136"/>
    </source>
</evidence>
<protein>
    <recommendedName>
        <fullName evidence="11">Iron ABC transporter</fullName>
    </recommendedName>
</protein>
<keyword evidence="3" id="KW-0813">Transport</keyword>
<organism evidence="9 10">
    <name type="scientific">candidate division TA06 bacterium DG_26</name>
    <dbReference type="NCBI Taxonomy" id="1703771"/>
    <lineage>
        <taxon>Bacteria</taxon>
        <taxon>Bacteria division TA06</taxon>
    </lineage>
</organism>
<feature type="transmembrane region" description="Helical" evidence="8">
    <location>
        <begin position="128"/>
        <end position="150"/>
    </location>
</feature>
<dbReference type="EMBL" id="LIZT01000065">
    <property type="protein sequence ID" value="KPJ49291.1"/>
    <property type="molecule type" value="Genomic_DNA"/>
</dbReference>
<dbReference type="Pfam" id="PF01032">
    <property type="entry name" value="FecCD"/>
    <property type="match status" value="1"/>
</dbReference>
<dbReference type="InterPro" id="IPR037294">
    <property type="entry name" value="ABC_BtuC-like"/>
</dbReference>
<feature type="transmembrane region" description="Helical" evidence="8">
    <location>
        <begin position="96"/>
        <end position="116"/>
    </location>
</feature>
<keyword evidence="5 8" id="KW-0812">Transmembrane</keyword>
<dbReference type="Gene3D" id="1.10.3470.10">
    <property type="entry name" value="ABC transporter involved in vitamin B12 uptake, BtuC"/>
    <property type="match status" value="1"/>
</dbReference>
<keyword evidence="7 8" id="KW-0472">Membrane</keyword>
<dbReference type="GO" id="GO:0005886">
    <property type="term" value="C:plasma membrane"/>
    <property type="evidence" value="ECO:0007669"/>
    <property type="project" value="UniProtKB-SubCell"/>
</dbReference>
<comment type="caution">
    <text evidence="9">The sequence shown here is derived from an EMBL/GenBank/DDBJ whole genome shotgun (WGS) entry which is preliminary data.</text>
</comment>
<evidence type="ECO:0000313" key="10">
    <source>
        <dbReference type="Proteomes" id="UP000051124"/>
    </source>
</evidence>
<name>A0A0S7WGN8_UNCT6</name>
<dbReference type="CDD" id="cd06550">
    <property type="entry name" value="TM_ABC_iron-siderophores_like"/>
    <property type="match status" value="1"/>
</dbReference>
<comment type="similarity">
    <text evidence="2">Belongs to the binding-protein-dependent transport system permease family. FecCD subfamily.</text>
</comment>
<dbReference type="GO" id="GO:0033214">
    <property type="term" value="P:siderophore-iron import into cell"/>
    <property type="evidence" value="ECO:0007669"/>
    <property type="project" value="TreeGrafter"/>
</dbReference>
<reference evidence="9 10" key="1">
    <citation type="journal article" date="2015" name="Microbiome">
        <title>Genomic resolution of linkages in carbon, nitrogen, and sulfur cycling among widespread estuary sediment bacteria.</title>
        <authorList>
            <person name="Baker B.J."/>
            <person name="Lazar C.S."/>
            <person name="Teske A.P."/>
            <person name="Dick G.J."/>
        </authorList>
    </citation>
    <scope>NUCLEOTIDE SEQUENCE [LARGE SCALE GENOMIC DNA]</scope>
    <source>
        <strain evidence="9">DG_26</strain>
    </source>
</reference>
<evidence type="ECO:0000256" key="2">
    <source>
        <dbReference type="ARBA" id="ARBA00007935"/>
    </source>
</evidence>
<sequence length="312" mass="33357">MEGATVAVGPVFIPPKNILLSLISREETVARRIVFDLRMPRLFLSILAGANLGMVGASLQGILLNPLADPYILGVASGASLGAAIPLALGVNSMELIPIFSFAGALVAIFLVYALASFKGRIPKDTLLLAGVLVGFFFSSLVMLTMVVGGKELHNIVYMLMGHLGVVFHRGLLIPLVVFACVTVAVFMISRLHGRELNILSLGEERAAELGVESERLKRSIFISSSLSIGMTVALCGQIGFVGLVIPHIGRLLFGPDHRVLIPCSFLLGATLLIVADMFARSIAPFEIPVGVITSLFGVPFFAYLLRKRMSE</sequence>
<feature type="transmembrane region" description="Helical" evidence="8">
    <location>
        <begin position="42"/>
        <end position="64"/>
    </location>
</feature>
<evidence type="ECO:0000313" key="9">
    <source>
        <dbReference type="EMBL" id="KPJ49291.1"/>
    </source>
</evidence>
<evidence type="ECO:0000256" key="5">
    <source>
        <dbReference type="ARBA" id="ARBA00022692"/>
    </source>
</evidence>
<dbReference type="AlphaFoldDB" id="A0A0S7WGN8"/>
<keyword evidence="6 8" id="KW-1133">Transmembrane helix</keyword>